<feature type="transmembrane region" description="Helical" evidence="6">
    <location>
        <begin position="53"/>
        <end position="80"/>
    </location>
</feature>
<name>A0A1Y0INS7_9BACL</name>
<dbReference type="OrthoDB" id="9774361at2"/>
<feature type="transmembrane region" description="Helical" evidence="6">
    <location>
        <begin position="233"/>
        <end position="257"/>
    </location>
</feature>
<gene>
    <name evidence="7" type="ORF">CBW65_13365</name>
</gene>
<evidence type="ECO:0000256" key="4">
    <source>
        <dbReference type="ARBA" id="ARBA00022989"/>
    </source>
</evidence>
<protein>
    <submittedName>
        <fullName evidence="7">Sporulation integral membrane protein YtvI</fullName>
    </submittedName>
</protein>
<dbReference type="PANTHER" id="PTHR21716">
    <property type="entry name" value="TRANSMEMBRANE PROTEIN"/>
    <property type="match status" value="1"/>
</dbReference>
<proteinExistence type="inferred from homology"/>
<evidence type="ECO:0000256" key="2">
    <source>
        <dbReference type="ARBA" id="ARBA00009773"/>
    </source>
</evidence>
<evidence type="ECO:0000256" key="6">
    <source>
        <dbReference type="SAM" id="Phobius"/>
    </source>
</evidence>
<dbReference type="GO" id="GO:0016020">
    <property type="term" value="C:membrane"/>
    <property type="evidence" value="ECO:0007669"/>
    <property type="project" value="UniProtKB-SubCell"/>
</dbReference>
<feature type="transmembrane region" description="Helical" evidence="6">
    <location>
        <begin position="202"/>
        <end position="227"/>
    </location>
</feature>
<keyword evidence="3 6" id="KW-0812">Transmembrane</keyword>
<dbReference type="RefSeq" id="WP_087457279.1">
    <property type="nucleotide sequence ID" value="NZ_CP021434.1"/>
</dbReference>
<organism evidence="7 8">
    <name type="scientific">Tumebacillus avium</name>
    <dbReference type="NCBI Taxonomy" id="1903704"/>
    <lineage>
        <taxon>Bacteria</taxon>
        <taxon>Bacillati</taxon>
        <taxon>Bacillota</taxon>
        <taxon>Bacilli</taxon>
        <taxon>Bacillales</taxon>
        <taxon>Alicyclobacillaceae</taxon>
        <taxon>Tumebacillus</taxon>
    </lineage>
</organism>
<evidence type="ECO:0000256" key="1">
    <source>
        <dbReference type="ARBA" id="ARBA00004141"/>
    </source>
</evidence>
<dbReference type="Pfam" id="PF01594">
    <property type="entry name" value="AI-2E_transport"/>
    <property type="match status" value="1"/>
</dbReference>
<feature type="transmembrane region" description="Helical" evidence="6">
    <location>
        <begin position="269"/>
        <end position="287"/>
    </location>
</feature>
<evidence type="ECO:0000313" key="7">
    <source>
        <dbReference type="EMBL" id="ARU61910.1"/>
    </source>
</evidence>
<evidence type="ECO:0000256" key="5">
    <source>
        <dbReference type="ARBA" id="ARBA00023136"/>
    </source>
</evidence>
<comment type="subcellular location">
    <subcellularLocation>
        <location evidence="1">Membrane</location>
        <topology evidence="1">Multi-pass membrane protein</topology>
    </subcellularLocation>
</comment>
<sequence>MNPYLKALWILLLVVAGYFILPHSVPIVLALVTAIILEPVVKIIQRGLRLKRIYAVILAFTSFLLVFGGLLFFITTRIVIEVVELSQWLPRVVIDMADPVREWAAEMQAYFATLPPSSAQNLQTTLNKTFASLNDLTINLLNGLVGLISSLPNLMVVTVVYIVALFLFSLDLPALAKKFLELFTEDTQPKVRLVLENLNRAIIGFLQAQILISFLTYDLVLIGLWILGVKYALAVALIIVIVDVLPVLGTGAVIVPWAGYAFVTGNNTLGIGLFILYVVIIVFRRIIEPKILGNSLGISALATLISMYLGFMVLGFVGLVVGPALVILYQAFRDAGFFKIRIGL</sequence>
<feature type="transmembrane region" description="Helical" evidence="6">
    <location>
        <begin position="307"/>
        <end position="332"/>
    </location>
</feature>
<dbReference type="EMBL" id="CP021434">
    <property type="protein sequence ID" value="ARU61910.1"/>
    <property type="molecule type" value="Genomic_DNA"/>
</dbReference>
<dbReference type="InterPro" id="IPR014227">
    <property type="entry name" value="YtvI-like"/>
</dbReference>
<dbReference type="NCBIfam" id="TIGR02872">
    <property type="entry name" value="spore_ytvI"/>
    <property type="match status" value="1"/>
</dbReference>
<dbReference type="GO" id="GO:0055085">
    <property type="term" value="P:transmembrane transport"/>
    <property type="evidence" value="ECO:0007669"/>
    <property type="project" value="TreeGrafter"/>
</dbReference>
<dbReference type="Proteomes" id="UP000195437">
    <property type="component" value="Chromosome"/>
</dbReference>
<feature type="transmembrane region" description="Helical" evidence="6">
    <location>
        <begin position="6"/>
        <end position="32"/>
    </location>
</feature>
<reference evidence="8" key="1">
    <citation type="submission" date="2017-05" db="EMBL/GenBank/DDBJ databases">
        <authorList>
            <person name="Sung H."/>
        </authorList>
    </citation>
    <scope>NUCLEOTIDE SEQUENCE [LARGE SCALE GENOMIC DNA]</scope>
    <source>
        <strain evidence="8">AR23208</strain>
    </source>
</reference>
<keyword evidence="5 6" id="KW-0472">Membrane</keyword>
<dbReference type="InterPro" id="IPR002549">
    <property type="entry name" value="AI-2E-like"/>
</dbReference>
<dbReference type="KEGG" id="tum:CBW65_13365"/>
<feature type="transmembrane region" description="Helical" evidence="6">
    <location>
        <begin position="144"/>
        <end position="168"/>
    </location>
</feature>
<evidence type="ECO:0000313" key="8">
    <source>
        <dbReference type="Proteomes" id="UP000195437"/>
    </source>
</evidence>
<accession>A0A1Y0INS7</accession>
<keyword evidence="8" id="KW-1185">Reference proteome</keyword>
<keyword evidence="4 6" id="KW-1133">Transmembrane helix</keyword>
<evidence type="ECO:0000256" key="3">
    <source>
        <dbReference type="ARBA" id="ARBA00022692"/>
    </source>
</evidence>
<dbReference type="PANTHER" id="PTHR21716:SF68">
    <property type="entry name" value="TRANSPORT PROTEIN YTVI-RELATED"/>
    <property type="match status" value="1"/>
</dbReference>
<dbReference type="AlphaFoldDB" id="A0A1Y0INS7"/>
<comment type="similarity">
    <text evidence="2">Belongs to the autoinducer-2 exporter (AI-2E) (TC 2.A.86) family.</text>
</comment>